<dbReference type="Pfam" id="PF07859">
    <property type="entry name" value="Abhydrolase_3"/>
    <property type="match status" value="1"/>
</dbReference>
<dbReference type="Gene3D" id="3.40.50.1820">
    <property type="entry name" value="alpha/beta hydrolase"/>
    <property type="match status" value="1"/>
</dbReference>
<dbReference type="PATRIC" id="fig|1125712.3.peg.397"/>
<protein>
    <submittedName>
        <fullName evidence="3">Alpha/beta hydrolase family protein</fullName>
    </submittedName>
</protein>
<dbReference type="STRING" id="1125712.HMPREF1316_2165"/>
<dbReference type="InterPro" id="IPR050300">
    <property type="entry name" value="GDXG_lipolytic_enzyme"/>
</dbReference>
<dbReference type="SUPFAM" id="SSF53474">
    <property type="entry name" value="alpha/beta-Hydrolases"/>
    <property type="match status" value="1"/>
</dbReference>
<dbReference type="InterPro" id="IPR029058">
    <property type="entry name" value="AB_hydrolase_fold"/>
</dbReference>
<evidence type="ECO:0000313" key="3">
    <source>
        <dbReference type="EMBL" id="ERL10207.1"/>
    </source>
</evidence>
<dbReference type="PANTHER" id="PTHR48081">
    <property type="entry name" value="AB HYDROLASE SUPERFAMILY PROTEIN C4A8.06C"/>
    <property type="match status" value="1"/>
</dbReference>
<keyword evidence="1 3" id="KW-0378">Hydrolase</keyword>
<proteinExistence type="predicted"/>
<evidence type="ECO:0000256" key="1">
    <source>
        <dbReference type="ARBA" id="ARBA00022801"/>
    </source>
</evidence>
<sequence>MSASARTTHVTLPKGATLPVGITIERPQPGCDRHAALFYLHGGGLLYGVRDDLPRRYVDIILGRGLTLVTADYPLAPQVQIGAILNAIEEVFRSSSDLLPEGRTFLCGRSAGAYLALMLAHRLGQSGEAPAGVADFYGYCNLAKMRAALFQPSLHYRRTYALVAPRTARRLAGTEPLSSAPLERRLGLYVYARQTGNWGSLLAVTPSNLDAFSLDAEAQQDLPPLFIAASRDDEDVPFQNATALAAQAPTAETFFVDEGGHDFDRDLARPEGMAAWNSCLDWAGRKIL</sequence>
<dbReference type="RefSeq" id="WP_021725223.1">
    <property type="nucleotide sequence ID" value="NZ_AWEZ01000016.1"/>
</dbReference>
<evidence type="ECO:0000259" key="2">
    <source>
        <dbReference type="Pfam" id="PF07859"/>
    </source>
</evidence>
<dbReference type="GO" id="GO:0016787">
    <property type="term" value="F:hydrolase activity"/>
    <property type="evidence" value="ECO:0007669"/>
    <property type="project" value="UniProtKB-KW"/>
</dbReference>
<gene>
    <name evidence="3" type="ORF">HMPREF1316_2165</name>
</gene>
<dbReference type="InterPro" id="IPR013094">
    <property type="entry name" value="AB_hydrolase_3"/>
</dbReference>
<keyword evidence="4" id="KW-1185">Reference proteome</keyword>
<dbReference type="PANTHER" id="PTHR48081:SF3">
    <property type="entry name" value="ALPHA_BETA HYDROLASE FOLD-3 DOMAIN-CONTAINING PROTEIN"/>
    <property type="match status" value="1"/>
</dbReference>
<dbReference type="Proteomes" id="UP000016638">
    <property type="component" value="Unassembled WGS sequence"/>
</dbReference>
<dbReference type="eggNOG" id="COG0657">
    <property type="taxonomic scope" value="Bacteria"/>
</dbReference>
<comment type="caution">
    <text evidence="3">The sequence shown here is derived from an EMBL/GenBank/DDBJ whole genome shotgun (WGS) entry which is preliminary data.</text>
</comment>
<organism evidence="3 4">
    <name type="scientific">Olsenella profusa F0195</name>
    <dbReference type="NCBI Taxonomy" id="1125712"/>
    <lineage>
        <taxon>Bacteria</taxon>
        <taxon>Bacillati</taxon>
        <taxon>Actinomycetota</taxon>
        <taxon>Coriobacteriia</taxon>
        <taxon>Coriobacteriales</taxon>
        <taxon>Atopobiaceae</taxon>
        <taxon>Olsenella</taxon>
    </lineage>
</organism>
<feature type="domain" description="Alpha/beta hydrolase fold-3" evidence="2">
    <location>
        <begin position="37"/>
        <end position="156"/>
    </location>
</feature>
<dbReference type="OrthoDB" id="3181909at2"/>
<accession>U2V4C8</accession>
<reference evidence="3 4" key="1">
    <citation type="submission" date="2013-08" db="EMBL/GenBank/DDBJ databases">
        <authorList>
            <person name="Durkin A.S."/>
            <person name="Haft D.R."/>
            <person name="McCorrison J."/>
            <person name="Torralba M."/>
            <person name="Gillis M."/>
            <person name="Haft D.H."/>
            <person name="Methe B."/>
            <person name="Sutton G."/>
            <person name="Nelson K.E."/>
        </authorList>
    </citation>
    <scope>NUCLEOTIDE SEQUENCE [LARGE SCALE GENOMIC DNA]</scope>
    <source>
        <strain evidence="3 4">F0195</strain>
    </source>
</reference>
<dbReference type="EMBL" id="AWEZ01000016">
    <property type="protein sequence ID" value="ERL10207.1"/>
    <property type="molecule type" value="Genomic_DNA"/>
</dbReference>
<dbReference type="AlphaFoldDB" id="U2V4C8"/>
<evidence type="ECO:0000313" key="4">
    <source>
        <dbReference type="Proteomes" id="UP000016638"/>
    </source>
</evidence>
<name>U2V4C8_9ACTN</name>